<dbReference type="GO" id="GO:0015628">
    <property type="term" value="P:protein secretion by the type II secretion system"/>
    <property type="evidence" value="ECO:0007669"/>
    <property type="project" value="InterPro"/>
</dbReference>
<sequence length="172" mass="18344">MNSVGRISVPPYSIPVRGYSLLETIVTIAVLGVLVTLAAPTFTALIAKNRVLAAAETILSDLRWARSEAIKRNVKVRVVFDPGNPWSYRVYADPGSANTLIKTFNGTTFPGSTLTSASFGSGSYTTFDPIRGINPNNGRVVLDMDDFSATVTVSTLGRARICDAPGGYEPCP</sequence>
<comment type="caution">
    <text evidence="13">The sequence shown here is derived from an EMBL/GenBank/DDBJ whole genome shotgun (WGS) entry which is preliminary data.</text>
</comment>
<keyword evidence="7 11" id="KW-1133">Transmembrane helix</keyword>
<comment type="similarity">
    <text evidence="9">Belongs to the GSP H family.</text>
</comment>
<accession>A0A9X0W8S0</accession>
<evidence type="ECO:0000256" key="8">
    <source>
        <dbReference type="ARBA" id="ARBA00023136"/>
    </source>
</evidence>
<keyword evidence="6 11" id="KW-0812">Transmembrane</keyword>
<evidence type="ECO:0000256" key="4">
    <source>
        <dbReference type="ARBA" id="ARBA00022481"/>
    </source>
</evidence>
<evidence type="ECO:0000256" key="1">
    <source>
        <dbReference type="ARBA" id="ARBA00004377"/>
    </source>
</evidence>
<organism evidence="13 14">
    <name type="scientific">Lamprobacter modestohalophilus</name>
    <dbReference type="NCBI Taxonomy" id="1064514"/>
    <lineage>
        <taxon>Bacteria</taxon>
        <taxon>Pseudomonadati</taxon>
        <taxon>Pseudomonadota</taxon>
        <taxon>Gammaproteobacteria</taxon>
        <taxon>Chromatiales</taxon>
        <taxon>Chromatiaceae</taxon>
        <taxon>Lamprobacter</taxon>
    </lineage>
</organism>
<dbReference type="PROSITE" id="PS00409">
    <property type="entry name" value="PROKAR_NTER_METHYL"/>
    <property type="match status" value="1"/>
</dbReference>
<dbReference type="NCBIfam" id="TIGR02532">
    <property type="entry name" value="IV_pilin_GFxxxE"/>
    <property type="match status" value="1"/>
</dbReference>
<feature type="transmembrane region" description="Helical" evidence="11">
    <location>
        <begin position="25"/>
        <end position="47"/>
    </location>
</feature>
<dbReference type="SUPFAM" id="SSF54523">
    <property type="entry name" value="Pili subunits"/>
    <property type="match status" value="1"/>
</dbReference>
<protein>
    <recommendedName>
        <fullName evidence="2">Type II secretion system protein H</fullName>
    </recommendedName>
    <alternativeName>
        <fullName evidence="10">General secretion pathway protein H</fullName>
    </alternativeName>
</protein>
<gene>
    <name evidence="13" type="ORF">CKO42_11505</name>
</gene>
<evidence type="ECO:0000256" key="2">
    <source>
        <dbReference type="ARBA" id="ARBA00021549"/>
    </source>
</evidence>
<keyword evidence="3" id="KW-1003">Cell membrane</keyword>
<evidence type="ECO:0000256" key="11">
    <source>
        <dbReference type="SAM" id="Phobius"/>
    </source>
</evidence>
<dbReference type="InterPro" id="IPR022346">
    <property type="entry name" value="T2SS_GspH"/>
</dbReference>
<dbReference type="GO" id="GO:0005886">
    <property type="term" value="C:plasma membrane"/>
    <property type="evidence" value="ECO:0007669"/>
    <property type="project" value="UniProtKB-SubCell"/>
</dbReference>
<proteinExistence type="inferred from homology"/>
<evidence type="ECO:0000256" key="9">
    <source>
        <dbReference type="ARBA" id="ARBA00025772"/>
    </source>
</evidence>
<dbReference type="Pfam" id="PF07963">
    <property type="entry name" value="N_methyl"/>
    <property type="match status" value="1"/>
</dbReference>
<dbReference type="RefSeq" id="WP_420844290.1">
    <property type="nucleotide sequence ID" value="NZ_NRRY01000017.1"/>
</dbReference>
<evidence type="ECO:0000256" key="10">
    <source>
        <dbReference type="ARBA" id="ARBA00030775"/>
    </source>
</evidence>
<dbReference type="InterPro" id="IPR012902">
    <property type="entry name" value="N_methyl_site"/>
</dbReference>
<dbReference type="EMBL" id="NRRY01000017">
    <property type="protein sequence ID" value="MBK1619045.1"/>
    <property type="molecule type" value="Genomic_DNA"/>
</dbReference>
<evidence type="ECO:0000256" key="6">
    <source>
        <dbReference type="ARBA" id="ARBA00022692"/>
    </source>
</evidence>
<feature type="domain" description="General secretion pathway GspH" evidence="12">
    <location>
        <begin position="54"/>
        <end position="157"/>
    </location>
</feature>
<keyword evidence="14" id="KW-1185">Reference proteome</keyword>
<dbReference type="GO" id="GO:0015627">
    <property type="term" value="C:type II protein secretion system complex"/>
    <property type="evidence" value="ECO:0007669"/>
    <property type="project" value="InterPro"/>
</dbReference>
<evidence type="ECO:0000256" key="5">
    <source>
        <dbReference type="ARBA" id="ARBA00022519"/>
    </source>
</evidence>
<evidence type="ECO:0000256" key="7">
    <source>
        <dbReference type="ARBA" id="ARBA00022989"/>
    </source>
</evidence>
<evidence type="ECO:0000259" key="12">
    <source>
        <dbReference type="Pfam" id="PF12019"/>
    </source>
</evidence>
<dbReference type="AlphaFoldDB" id="A0A9X0W8S0"/>
<keyword evidence="4" id="KW-0488">Methylation</keyword>
<evidence type="ECO:0000313" key="14">
    <source>
        <dbReference type="Proteomes" id="UP001138768"/>
    </source>
</evidence>
<dbReference type="Pfam" id="PF12019">
    <property type="entry name" value="GspH"/>
    <property type="match status" value="1"/>
</dbReference>
<evidence type="ECO:0000256" key="3">
    <source>
        <dbReference type="ARBA" id="ARBA00022475"/>
    </source>
</evidence>
<evidence type="ECO:0000313" key="13">
    <source>
        <dbReference type="EMBL" id="MBK1619045.1"/>
    </source>
</evidence>
<dbReference type="Proteomes" id="UP001138768">
    <property type="component" value="Unassembled WGS sequence"/>
</dbReference>
<keyword evidence="8 11" id="KW-0472">Membrane</keyword>
<dbReference type="InterPro" id="IPR045584">
    <property type="entry name" value="Pilin-like"/>
</dbReference>
<keyword evidence="5" id="KW-0997">Cell inner membrane</keyword>
<comment type="subcellular location">
    <subcellularLocation>
        <location evidence="1">Cell inner membrane</location>
        <topology evidence="1">Single-pass membrane protein</topology>
    </subcellularLocation>
</comment>
<name>A0A9X0W8S0_9GAMM</name>
<dbReference type="Gene3D" id="3.55.40.10">
    <property type="entry name" value="minor pseudopilin epsh domain"/>
    <property type="match status" value="1"/>
</dbReference>
<reference evidence="13 14" key="1">
    <citation type="journal article" date="2020" name="Microorganisms">
        <title>Osmotic Adaptation and Compatible Solute Biosynthesis of Phototrophic Bacteria as Revealed from Genome Analyses.</title>
        <authorList>
            <person name="Imhoff J.F."/>
            <person name="Rahn T."/>
            <person name="Kunzel S."/>
            <person name="Keller A."/>
            <person name="Neulinger S.C."/>
        </authorList>
    </citation>
    <scope>NUCLEOTIDE SEQUENCE [LARGE SCALE GENOMIC DNA]</scope>
    <source>
        <strain evidence="13 14">DSM 25653</strain>
    </source>
</reference>